<reference evidence="1" key="1">
    <citation type="submission" date="2022-10" db="EMBL/GenBank/DDBJ databases">
        <title>Completed Genome Sequence of two octocoral isolated bacterium, Endozoicomonas euniceicola EF212T and Endozoicomonas gorgoniicola PS125T.</title>
        <authorList>
            <person name="Chiou Y.-J."/>
            <person name="Chen Y.-H."/>
        </authorList>
    </citation>
    <scope>NUCLEOTIDE SEQUENCE</scope>
    <source>
        <strain evidence="1">EF212</strain>
    </source>
</reference>
<evidence type="ECO:0000313" key="2">
    <source>
        <dbReference type="Proteomes" id="UP001163255"/>
    </source>
</evidence>
<accession>A0ABY6GSV7</accession>
<proteinExistence type="predicted"/>
<name>A0ABY6GSV7_9GAMM</name>
<evidence type="ECO:0000313" key="1">
    <source>
        <dbReference type="EMBL" id="UYM15843.1"/>
    </source>
</evidence>
<gene>
    <name evidence="1" type="ORF">NX720_23960</name>
</gene>
<sequence>MFKTGSTYSLSSFRSSFTRARSGSQGSSSYQISRRHYNQLAAARLHGLEIEKHAGVGISLVWIKFNLDFGNEASVLSAINSLLAVEQASEIDEEVIQRINPTFGLNNPRAPAPCYNIDILFACINRSCTTRAIGFYFNRPDINGLIGINNIISLVQKNYDFIGILLRVGPISATSGAIAVCKKGELFKFFTHQSGESLVSLDSLGDYFEKLSKKTAMMNYKHVCLFEVNSLSPKVFSRNRASGTSDTYL</sequence>
<dbReference type="Proteomes" id="UP001163255">
    <property type="component" value="Chromosome"/>
</dbReference>
<keyword evidence="2" id="KW-1185">Reference proteome</keyword>
<dbReference type="EMBL" id="CP103300">
    <property type="protein sequence ID" value="UYM15843.1"/>
    <property type="molecule type" value="Genomic_DNA"/>
</dbReference>
<organism evidence="1 2">
    <name type="scientific">Endozoicomonas euniceicola</name>
    <dbReference type="NCBI Taxonomy" id="1234143"/>
    <lineage>
        <taxon>Bacteria</taxon>
        <taxon>Pseudomonadati</taxon>
        <taxon>Pseudomonadota</taxon>
        <taxon>Gammaproteobacteria</taxon>
        <taxon>Oceanospirillales</taxon>
        <taxon>Endozoicomonadaceae</taxon>
        <taxon>Endozoicomonas</taxon>
    </lineage>
</organism>
<protein>
    <submittedName>
        <fullName evidence="1">Uncharacterized protein</fullName>
    </submittedName>
</protein>
<dbReference type="RefSeq" id="WP_262598052.1">
    <property type="nucleotide sequence ID" value="NZ_CP103300.1"/>
</dbReference>